<dbReference type="GO" id="GO:0003676">
    <property type="term" value="F:nucleic acid binding"/>
    <property type="evidence" value="ECO:0007669"/>
    <property type="project" value="InterPro"/>
</dbReference>
<accession>C0W3T7</accession>
<dbReference type="Pfam" id="PF00570">
    <property type="entry name" value="HRDC"/>
    <property type="match status" value="1"/>
</dbReference>
<dbReference type="InterPro" id="IPR041605">
    <property type="entry name" value="Exo_C"/>
</dbReference>
<protein>
    <submittedName>
        <fullName evidence="3">3'-5' exonuclease</fullName>
        <ecNumber evidence="3">3.6.1.-</ecNumber>
    </submittedName>
</protein>
<dbReference type="AlphaFoldDB" id="C0W3T7"/>
<dbReference type="eggNOG" id="COG0349">
    <property type="taxonomic scope" value="Bacteria"/>
</dbReference>
<dbReference type="Proteomes" id="UP000004778">
    <property type="component" value="Unassembled WGS sequence"/>
</dbReference>
<dbReference type="Pfam" id="PF01612">
    <property type="entry name" value="DNA_pol_A_exo1"/>
    <property type="match status" value="1"/>
</dbReference>
<dbReference type="EMBL" id="ACFH01000030">
    <property type="protein sequence ID" value="EEH66613.1"/>
    <property type="molecule type" value="Genomic_DNA"/>
</dbReference>
<feature type="region of interest" description="Disordered" evidence="1">
    <location>
        <begin position="1"/>
        <end position="26"/>
    </location>
</feature>
<dbReference type="EC" id="3.6.1.-" evidence="3"/>
<dbReference type="GO" id="GO:0008408">
    <property type="term" value="F:3'-5' exonuclease activity"/>
    <property type="evidence" value="ECO:0007669"/>
    <property type="project" value="InterPro"/>
</dbReference>
<dbReference type="SUPFAM" id="SSF47819">
    <property type="entry name" value="HRDC-like"/>
    <property type="match status" value="1"/>
</dbReference>
<organism evidence="3 4">
    <name type="scientific">Actinomyces urogenitalis DSM 15434</name>
    <dbReference type="NCBI Taxonomy" id="525246"/>
    <lineage>
        <taxon>Bacteria</taxon>
        <taxon>Bacillati</taxon>
        <taxon>Actinomycetota</taxon>
        <taxon>Actinomycetes</taxon>
        <taxon>Actinomycetales</taxon>
        <taxon>Actinomycetaceae</taxon>
        <taxon>Actinomyces</taxon>
    </lineage>
</organism>
<proteinExistence type="predicted"/>
<evidence type="ECO:0000313" key="4">
    <source>
        <dbReference type="Proteomes" id="UP000004778"/>
    </source>
</evidence>
<evidence type="ECO:0000313" key="3">
    <source>
        <dbReference type="EMBL" id="EEH66613.1"/>
    </source>
</evidence>
<dbReference type="STRING" id="103621.GCA_001067145_01258"/>
<keyword evidence="3" id="KW-0269">Exonuclease</keyword>
<gene>
    <name evidence="3" type="ORF">HMPREF0058_0531</name>
</gene>
<dbReference type="Gene3D" id="3.30.420.10">
    <property type="entry name" value="Ribonuclease H-like superfamily/Ribonuclease H"/>
    <property type="match status" value="1"/>
</dbReference>
<dbReference type="InterPro" id="IPR002562">
    <property type="entry name" value="3'-5'_exonuclease_dom"/>
</dbReference>
<dbReference type="GO" id="GO:0006139">
    <property type="term" value="P:nucleobase-containing compound metabolic process"/>
    <property type="evidence" value="ECO:0007669"/>
    <property type="project" value="InterPro"/>
</dbReference>
<dbReference type="InterPro" id="IPR044876">
    <property type="entry name" value="HRDC_dom_sf"/>
</dbReference>
<dbReference type="GO" id="GO:0000166">
    <property type="term" value="F:nucleotide binding"/>
    <property type="evidence" value="ECO:0007669"/>
    <property type="project" value="InterPro"/>
</dbReference>
<dbReference type="PROSITE" id="PS50967">
    <property type="entry name" value="HRDC"/>
    <property type="match status" value="1"/>
</dbReference>
<dbReference type="InterPro" id="IPR051086">
    <property type="entry name" value="RNase_D-like"/>
</dbReference>
<evidence type="ECO:0000256" key="1">
    <source>
        <dbReference type="SAM" id="MobiDB-lite"/>
    </source>
</evidence>
<dbReference type="CDD" id="cd06142">
    <property type="entry name" value="RNaseD_exo"/>
    <property type="match status" value="1"/>
</dbReference>
<feature type="domain" description="HRDC" evidence="2">
    <location>
        <begin position="244"/>
        <end position="324"/>
    </location>
</feature>
<dbReference type="Gene3D" id="1.10.150.80">
    <property type="entry name" value="HRDC domain"/>
    <property type="match status" value="2"/>
</dbReference>
<dbReference type="SMART" id="SM00474">
    <property type="entry name" value="35EXOc"/>
    <property type="match status" value="1"/>
</dbReference>
<keyword evidence="3" id="KW-0378">Hydrolase</keyword>
<evidence type="ECO:0000259" key="2">
    <source>
        <dbReference type="PROSITE" id="PS50967"/>
    </source>
</evidence>
<reference evidence="3 4" key="1">
    <citation type="submission" date="2009-01" db="EMBL/GenBank/DDBJ databases">
        <authorList>
            <person name="Qin X."/>
            <person name="Bachman B."/>
            <person name="Battles P."/>
            <person name="Bell A."/>
            <person name="Bess C."/>
            <person name="Bickham C."/>
            <person name="Chaboub L."/>
            <person name="Chen D."/>
            <person name="Coyle M."/>
            <person name="Deiros D.R."/>
            <person name="Dinh H."/>
            <person name="Forbes L."/>
            <person name="Fowler G."/>
            <person name="Francisco L."/>
            <person name="Fu Q."/>
            <person name="Gubbala S."/>
            <person name="Hale W."/>
            <person name="Han Y."/>
            <person name="Hemphill L."/>
            <person name="Highlander S.K."/>
            <person name="Hirani K."/>
            <person name="Hogues M."/>
            <person name="Jackson L."/>
            <person name="Jakkamsetti A."/>
            <person name="Javaid M."/>
            <person name="Jiang H."/>
            <person name="Korchina V."/>
            <person name="Kovar C."/>
            <person name="Lara F."/>
            <person name="Lee S."/>
            <person name="Mata R."/>
            <person name="Mathew T."/>
            <person name="Moen C."/>
            <person name="Morales K."/>
            <person name="Munidasa M."/>
            <person name="Nazareth L."/>
            <person name="Ngo R."/>
            <person name="Nguyen L."/>
            <person name="Okwuonu G."/>
            <person name="Ongeri F."/>
            <person name="Patil S."/>
            <person name="Petrosino J."/>
            <person name="Pham C."/>
            <person name="Pham P."/>
            <person name="Pu L.-L."/>
            <person name="Puazo M."/>
            <person name="Raj R."/>
            <person name="Reid J."/>
            <person name="Rouhana J."/>
            <person name="Saada N."/>
            <person name="Shang Y."/>
            <person name="Simmons D."/>
            <person name="Thornton R."/>
            <person name="Warren J."/>
            <person name="Weissenberger G."/>
            <person name="Zhang J."/>
            <person name="Zhang L."/>
            <person name="Zhou C."/>
            <person name="Zhu D."/>
            <person name="Muzny D."/>
            <person name="Worley K."/>
            <person name="Gibbs R."/>
        </authorList>
    </citation>
    <scope>NUCLEOTIDE SEQUENCE [LARGE SCALE GENOMIC DNA]</scope>
    <source>
        <strain evidence="3 4">DSM 15434</strain>
    </source>
</reference>
<dbReference type="PANTHER" id="PTHR47649:SF1">
    <property type="entry name" value="RIBONUCLEASE D"/>
    <property type="match status" value="1"/>
</dbReference>
<dbReference type="InterPro" id="IPR012337">
    <property type="entry name" value="RNaseH-like_sf"/>
</dbReference>
<dbReference type="InterPro" id="IPR036397">
    <property type="entry name" value="RNaseH_sf"/>
</dbReference>
<dbReference type="SUPFAM" id="SSF53098">
    <property type="entry name" value="Ribonuclease H-like"/>
    <property type="match status" value="1"/>
</dbReference>
<dbReference type="HOGENOM" id="CLU_042387_3_0_11"/>
<dbReference type="Pfam" id="PF18305">
    <property type="entry name" value="DNA_pol_A_exoN"/>
    <property type="match status" value="1"/>
</dbReference>
<dbReference type="InterPro" id="IPR002121">
    <property type="entry name" value="HRDC_dom"/>
</dbReference>
<keyword evidence="3" id="KW-0540">Nuclease</keyword>
<sequence length="431" mass="46965">MSTVSASSPLPVAHPGTTDNPVPSAEVRDYVHPHEGLPPVTDSPELLSQAADCLAAGHGPVAVDAERASGFRYGQDAYLIQLRREGAGTFLVDPVTAGDMSALAAALDGPEWILHAADQDLPCLSALGLHPRSLFDTELAARLLGRARVGLGAVVEETLGLRLAKDHAAADWSTRPLPRTWLVYAALDVELLADLRVALGAELEEAGKAEWARQEFDYERTRPPRPAKIDPWRKTPRAGRAMRSARSLAVLREVWTAREELAQQLDRTPSKVLPHSAVVAAAVARPTSRRKLAALKEFSSRQARLNQEVWWRAVEKALELPEDQLPAMHAALAPGELPQPRSWARHHSEAAIALDEVRGAVRQRAEQLRVPQELLLAPDTQRHLAWQIGEEEAAGHVPDVSVIAVARRLEELGARPWQVEQTAAQLSDALA</sequence>
<name>C0W3T7_9ACTO</name>
<keyword evidence="4" id="KW-1185">Reference proteome</keyword>
<comment type="caution">
    <text evidence="3">The sequence shown here is derived from an EMBL/GenBank/DDBJ whole genome shotgun (WGS) entry which is preliminary data.</text>
</comment>
<dbReference type="PANTHER" id="PTHR47649">
    <property type="entry name" value="RIBONUCLEASE D"/>
    <property type="match status" value="1"/>
</dbReference>
<dbReference type="InterPro" id="IPR010997">
    <property type="entry name" value="HRDC-like_sf"/>
</dbReference>